<organism evidence="2 3">
    <name type="scientific">Halobacillus dabanensis</name>
    <dbReference type="NCBI Taxonomy" id="240302"/>
    <lineage>
        <taxon>Bacteria</taxon>
        <taxon>Bacillati</taxon>
        <taxon>Bacillota</taxon>
        <taxon>Bacilli</taxon>
        <taxon>Bacillales</taxon>
        <taxon>Bacillaceae</taxon>
        <taxon>Halobacillus</taxon>
    </lineage>
</organism>
<dbReference type="EMBL" id="FOSB01000002">
    <property type="protein sequence ID" value="SFJ42912.1"/>
    <property type="molecule type" value="Genomic_DNA"/>
</dbReference>
<dbReference type="InterPro" id="IPR021361">
    <property type="entry name" value="Tad2-like_dom"/>
</dbReference>
<reference evidence="3" key="1">
    <citation type="submission" date="2016-10" db="EMBL/GenBank/DDBJ databases">
        <authorList>
            <person name="Varghese N."/>
            <person name="Submissions S."/>
        </authorList>
    </citation>
    <scope>NUCLEOTIDE SEQUENCE [LARGE SCALE GENOMIC DNA]</scope>
    <source>
        <strain evidence="3">CGMCC 1.3704</strain>
    </source>
</reference>
<sequence>MNFMKAAQLLDEGHALTRQSWNNSGYIVKDEQGNINYFDHNEPSIYQLKTEDALSEDWTKAEKDHWTIVSVSHDRELMQGKLFISYQICSENEGNIRNNHIVEKDELSQWSRYVHLDLATSARYLNEQDVAVVQNTLSA</sequence>
<protein>
    <recommendedName>
        <fullName evidence="1">Thoeris anti-defense 2-like domain-containing protein</fullName>
    </recommendedName>
</protein>
<dbReference type="OrthoDB" id="2967310at2"/>
<evidence type="ECO:0000259" key="1">
    <source>
        <dbReference type="Pfam" id="PF11195"/>
    </source>
</evidence>
<evidence type="ECO:0000313" key="3">
    <source>
        <dbReference type="Proteomes" id="UP000183557"/>
    </source>
</evidence>
<evidence type="ECO:0000313" key="2">
    <source>
        <dbReference type="EMBL" id="SFJ42912.1"/>
    </source>
</evidence>
<dbReference type="RefSeq" id="WP_075035238.1">
    <property type="nucleotide sequence ID" value="NZ_FOSB01000002.1"/>
</dbReference>
<dbReference type="AlphaFoldDB" id="A0A1I3RAU0"/>
<accession>A0A1I3RAU0</accession>
<dbReference type="Pfam" id="PF11195">
    <property type="entry name" value="Tad2-like"/>
    <property type="match status" value="1"/>
</dbReference>
<proteinExistence type="predicted"/>
<feature type="domain" description="Thoeris anti-defense 2-like" evidence="1">
    <location>
        <begin position="1"/>
        <end position="59"/>
    </location>
</feature>
<name>A0A1I3RAU0_HALDA</name>
<gene>
    <name evidence="2" type="ORF">SAMN04487936_102131</name>
</gene>
<dbReference type="Proteomes" id="UP000183557">
    <property type="component" value="Unassembled WGS sequence"/>
</dbReference>
<keyword evidence="3" id="KW-1185">Reference proteome</keyword>